<dbReference type="InterPro" id="IPR041371">
    <property type="entry name" value="GH92_N"/>
</dbReference>
<comment type="cofactor">
    <cofactor evidence="1">
        <name>Ca(2+)</name>
        <dbReference type="ChEBI" id="CHEBI:29108"/>
    </cofactor>
</comment>
<dbReference type="Gene3D" id="2.70.98.10">
    <property type="match status" value="1"/>
</dbReference>
<dbReference type="InterPro" id="IPR005887">
    <property type="entry name" value="GH92_a_mannosidase_put"/>
</dbReference>
<reference evidence="7" key="1">
    <citation type="submission" date="2021-12" db="EMBL/GenBank/DDBJ databases">
        <authorList>
            <person name="Rodrigo-Torres L."/>
            <person name="Arahal R. D."/>
            <person name="Lucena T."/>
        </authorList>
    </citation>
    <scope>NUCLEOTIDE SEQUENCE</scope>
    <source>
        <strain evidence="7">CECT 8419</strain>
    </source>
</reference>
<evidence type="ECO:0000256" key="1">
    <source>
        <dbReference type="ARBA" id="ARBA00001913"/>
    </source>
</evidence>
<dbReference type="Gene3D" id="3.30.2080.10">
    <property type="entry name" value="GH92 mannosidase domain"/>
    <property type="match status" value="1"/>
</dbReference>
<dbReference type="SUPFAM" id="SSF48208">
    <property type="entry name" value="Six-hairpin glycosidases"/>
    <property type="match status" value="1"/>
</dbReference>
<proteinExistence type="predicted"/>
<organism evidence="7 8">
    <name type="scientific">Neolewinella maritima</name>
    <dbReference type="NCBI Taxonomy" id="1383882"/>
    <lineage>
        <taxon>Bacteria</taxon>
        <taxon>Pseudomonadati</taxon>
        <taxon>Bacteroidota</taxon>
        <taxon>Saprospiria</taxon>
        <taxon>Saprospirales</taxon>
        <taxon>Lewinellaceae</taxon>
        <taxon>Neolewinella</taxon>
    </lineage>
</organism>
<dbReference type="Gene3D" id="1.20.1050.60">
    <property type="entry name" value="alpha-1,2-mannosidase"/>
    <property type="match status" value="1"/>
</dbReference>
<evidence type="ECO:0000313" key="7">
    <source>
        <dbReference type="EMBL" id="CAH1000776.1"/>
    </source>
</evidence>
<dbReference type="InterPro" id="IPR008928">
    <property type="entry name" value="6-hairpin_glycosidase_sf"/>
</dbReference>
<evidence type="ECO:0000259" key="6">
    <source>
        <dbReference type="Pfam" id="PF17678"/>
    </source>
</evidence>
<name>A0ABM9B1N4_9BACT</name>
<dbReference type="RefSeq" id="WP_238750789.1">
    <property type="nucleotide sequence ID" value="NZ_CAKLPZ010000002.1"/>
</dbReference>
<dbReference type="Proteomes" id="UP000837803">
    <property type="component" value="Unassembled WGS sequence"/>
</dbReference>
<comment type="subunit">
    <text evidence="2">Monomer.</text>
</comment>
<evidence type="ECO:0000256" key="2">
    <source>
        <dbReference type="ARBA" id="ARBA00011245"/>
    </source>
</evidence>
<evidence type="ECO:0000256" key="4">
    <source>
        <dbReference type="SAM" id="MobiDB-lite"/>
    </source>
</evidence>
<dbReference type="Pfam" id="PF17678">
    <property type="entry name" value="Glyco_hydro_92N"/>
    <property type="match status" value="1"/>
</dbReference>
<dbReference type="NCBIfam" id="TIGR01180">
    <property type="entry name" value="aman2_put"/>
    <property type="match status" value="1"/>
</dbReference>
<evidence type="ECO:0000313" key="8">
    <source>
        <dbReference type="Proteomes" id="UP000837803"/>
    </source>
</evidence>
<accession>A0ABM9B1N4</accession>
<feature type="region of interest" description="Disordered" evidence="4">
    <location>
        <begin position="743"/>
        <end position="764"/>
    </location>
</feature>
<dbReference type="InterPro" id="IPR014718">
    <property type="entry name" value="GH-type_carb-bd"/>
</dbReference>
<dbReference type="PANTHER" id="PTHR12143:SF43">
    <property type="entry name" value="PUTATIVE-RELATED"/>
    <property type="match status" value="1"/>
</dbReference>
<feature type="domain" description="Glycosyl hydrolase family 92" evidence="5">
    <location>
        <begin position="266"/>
        <end position="744"/>
    </location>
</feature>
<gene>
    <name evidence="7" type="ORF">LEM8419_01879</name>
</gene>
<evidence type="ECO:0008006" key="9">
    <source>
        <dbReference type="Google" id="ProtNLM"/>
    </source>
</evidence>
<feature type="domain" description="Glycosyl hydrolase family 92 N-terminal" evidence="6">
    <location>
        <begin position="34"/>
        <end position="260"/>
    </location>
</feature>
<keyword evidence="8" id="KW-1185">Reference proteome</keyword>
<dbReference type="EMBL" id="CAKLPZ010000002">
    <property type="protein sequence ID" value="CAH1000776.1"/>
    <property type="molecule type" value="Genomic_DNA"/>
</dbReference>
<dbReference type="Pfam" id="PF07971">
    <property type="entry name" value="Glyco_hydro_92"/>
    <property type="match status" value="1"/>
</dbReference>
<evidence type="ECO:0000256" key="3">
    <source>
        <dbReference type="ARBA" id="ARBA00022837"/>
    </source>
</evidence>
<keyword evidence="3" id="KW-0106">Calcium</keyword>
<dbReference type="Gene3D" id="1.20.1610.10">
    <property type="entry name" value="alpha-1,2-mannosidases domains"/>
    <property type="match status" value="1"/>
</dbReference>
<protein>
    <recommendedName>
        <fullName evidence="9">Glycoside hydrolase family 92 protein</fullName>
    </recommendedName>
</protein>
<evidence type="ECO:0000259" key="5">
    <source>
        <dbReference type="Pfam" id="PF07971"/>
    </source>
</evidence>
<sequence>MLRTAYLLALLLALPLLLAGQRELLDTIAEPVAYADPLMGTDSDYRLSNGNVYPAIARPWGMNFWTPQTGKMGDGWAYTYDANQIRGFKQTHQPSPWMNDYGQFSLMPVTGTLRFLEDERQSWFSHKAETVTPYCYSVYLADHDVTTELTPTERAAMFRFTFPETDSSYVVIDAFDEGSGLQVIAEQRKVVGYTSKNSGGVPENFKSYFVIVFDKEFTSTQTFLDATLSDSLRIEGNHAGAVLRFQTKKGERVHARVASSFISHEQAARNLEELGGDDFETVKAAGRRVWNEELGRIKVEGGTPAQFGTFYSCLYRSLLFPRKFYEYDADGRVVHYSPYNGKVLPGYLFTDTGFWDTFRALFPFLNFMYPELTGQMQEGLANAYRESGWLPEWASPGLRNVMVGNNSASVVAEAYLKSGAAYDYDIDTLYDALVHGANNAGPLTAVGRAGADYYTELGYVPYDVGINESAARSLEYAYDDFAIYQLAKQLGRPAEEVETYRQRSLNYRKLFDPATGLMRGKNRDGSFQQPFNPFKWGDAFTEGNSWHYSWSVFHDMQGLIDLMGGEERFVAQLDTVFALPPIYDDSYYGQTIHEIREMQIADMGQYAHGNQPIQHMVYLYNYAGRPWKTQYWVREVMDRMYQPTPDGYCGDEDNGQTSAWYVFSALGFYPVAPATDQYVLGAPLFQRVTIELENGNTLTIAAPENSAENRYIQRLTFNGEVHEKNWLSHRALLEGGLLEFDMGPEPTRERGVGPEAYPYSLSRE</sequence>
<dbReference type="InterPro" id="IPR050883">
    <property type="entry name" value="PNGase"/>
</dbReference>
<dbReference type="InterPro" id="IPR012939">
    <property type="entry name" value="Glyco_hydro_92"/>
</dbReference>
<dbReference type="PANTHER" id="PTHR12143">
    <property type="entry name" value="PEPTIDE N-GLYCANASE PNGASE -RELATED"/>
    <property type="match status" value="1"/>
</dbReference>
<comment type="caution">
    <text evidence="7">The sequence shown here is derived from an EMBL/GenBank/DDBJ whole genome shotgun (WGS) entry which is preliminary data.</text>
</comment>